<dbReference type="PANTHER" id="PTHR33371:SF17">
    <property type="entry name" value="MCE-FAMILY PROTEIN MCE1B"/>
    <property type="match status" value="1"/>
</dbReference>
<organism evidence="3 4">
    <name type="scientific">Rhodococcoides kroppenstedtii</name>
    <dbReference type="NCBI Taxonomy" id="293050"/>
    <lineage>
        <taxon>Bacteria</taxon>
        <taxon>Bacillati</taxon>
        <taxon>Actinomycetota</taxon>
        <taxon>Actinomycetes</taxon>
        <taxon>Mycobacteriales</taxon>
        <taxon>Nocardiaceae</taxon>
        <taxon>Rhodococcoides</taxon>
    </lineage>
</organism>
<dbReference type="GO" id="GO:0005576">
    <property type="term" value="C:extracellular region"/>
    <property type="evidence" value="ECO:0007669"/>
    <property type="project" value="TreeGrafter"/>
</dbReference>
<name>A0A1I0UBU6_9NOCA</name>
<evidence type="ECO:0000313" key="3">
    <source>
        <dbReference type="EMBL" id="SFA61542.1"/>
    </source>
</evidence>
<proteinExistence type="predicted"/>
<dbReference type="AlphaFoldDB" id="A0A1I0UBU6"/>
<dbReference type="NCBIfam" id="TIGR00996">
    <property type="entry name" value="Mtu_fam_mce"/>
    <property type="match status" value="1"/>
</dbReference>
<dbReference type="InterPro" id="IPR052336">
    <property type="entry name" value="MlaD_Phospholipid_Transporter"/>
</dbReference>
<protein>
    <submittedName>
        <fullName evidence="3">Phospholipid/cholesterol/gamma-HCH transport system substrate-binding protein</fullName>
    </submittedName>
</protein>
<dbReference type="Pfam" id="PF02470">
    <property type="entry name" value="MlaD"/>
    <property type="match status" value="1"/>
</dbReference>
<dbReference type="InterPro" id="IPR003399">
    <property type="entry name" value="Mce/MlaD"/>
</dbReference>
<dbReference type="GO" id="GO:0051701">
    <property type="term" value="P:biological process involved in interaction with host"/>
    <property type="evidence" value="ECO:0007669"/>
    <property type="project" value="TreeGrafter"/>
</dbReference>
<dbReference type="Proteomes" id="UP000182054">
    <property type="component" value="Unassembled WGS sequence"/>
</dbReference>
<dbReference type="Pfam" id="PF11887">
    <property type="entry name" value="Mce4_CUP1"/>
    <property type="match status" value="1"/>
</dbReference>
<dbReference type="InterPro" id="IPR024516">
    <property type="entry name" value="Mce_C"/>
</dbReference>
<dbReference type="InterPro" id="IPR005693">
    <property type="entry name" value="Mce"/>
</dbReference>
<dbReference type="OrthoDB" id="338143at2"/>
<accession>A0A1I0UBU6</accession>
<sequence>MSTRGTTMRLLVFVITTTAVLGGLVAVFGQFRFARTTDWTADFTSASGLGAGDAVRVAGVTVGSVSDVAVIDDHARVSFDLEDDYRVTDVTRAVVRYENLVGDRFLELQDGSGPAAPPRDRVIPVERTSPALDLDRLLGGFRPLFDGLDPEEVNRLSTQLISVLQGQGGTVAAVLDRIAALTSTLADRDEAIGRVVDNLRTTLGTLSARQTELRDTVENTRSLVAGLAADADPWVNAVAAVGDSTGSLAGALGDVGPPLDVAVDELTRTAAQLRAGEDTIGSVVSRLPDTYSALSRLGAYGNFFNYYLCGIRLKIDTPDGRGLTTPLIGQTTGRCAPA</sequence>
<dbReference type="RefSeq" id="WP_068365659.1">
    <property type="nucleotide sequence ID" value="NZ_FOJN01000018.1"/>
</dbReference>
<dbReference type="EMBL" id="FOJN01000018">
    <property type="protein sequence ID" value="SFA61542.1"/>
    <property type="molecule type" value="Genomic_DNA"/>
</dbReference>
<gene>
    <name evidence="3" type="ORF">SAMN05444374_11820</name>
</gene>
<dbReference type="PANTHER" id="PTHR33371">
    <property type="entry name" value="INTERMEMBRANE PHOSPHOLIPID TRANSPORT SYSTEM BINDING PROTEIN MLAD-RELATED"/>
    <property type="match status" value="1"/>
</dbReference>
<evidence type="ECO:0000313" key="4">
    <source>
        <dbReference type="Proteomes" id="UP000182054"/>
    </source>
</evidence>
<dbReference type="GeneID" id="85487462"/>
<evidence type="ECO:0000259" key="2">
    <source>
        <dbReference type="Pfam" id="PF11887"/>
    </source>
</evidence>
<evidence type="ECO:0000259" key="1">
    <source>
        <dbReference type="Pfam" id="PF02470"/>
    </source>
</evidence>
<reference evidence="3 4" key="1">
    <citation type="submission" date="2016-10" db="EMBL/GenBank/DDBJ databases">
        <authorList>
            <person name="de Groot N.N."/>
        </authorList>
    </citation>
    <scope>NUCLEOTIDE SEQUENCE [LARGE SCALE GENOMIC DNA]</scope>
    <source>
        <strain evidence="3 4">DSM 44908</strain>
    </source>
</reference>
<feature type="domain" description="Mce/MlaD" evidence="1">
    <location>
        <begin position="37"/>
        <end position="111"/>
    </location>
</feature>
<feature type="domain" description="Mammalian cell entry C-terminal" evidence="2">
    <location>
        <begin position="121"/>
        <end position="321"/>
    </location>
</feature>